<protein>
    <submittedName>
        <fullName evidence="2">Uncharacterized protein</fullName>
    </submittedName>
</protein>
<feature type="region of interest" description="Disordered" evidence="1">
    <location>
        <begin position="1"/>
        <end position="26"/>
    </location>
</feature>
<dbReference type="EMBL" id="BMMK01000012">
    <property type="protein sequence ID" value="GGM57211.1"/>
    <property type="molecule type" value="Genomic_DNA"/>
</dbReference>
<feature type="compositionally biased region" description="Gly residues" evidence="1">
    <location>
        <begin position="8"/>
        <end position="26"/>
    </location>
</feature>
<name>A0A8J3FW67_9PSEU</name>
<evidence type="ECO:0000256" key="1">
    <source>
        <dbReference type="SAM" id="MobiDB-lite"/>
    </source>
</evidence>
<sequence length="103" mass="10629">MVGEEEIGGAGVGVPEGDRPCGGWGPSGVVPVGDECGEVVAEVVGAGKGDSAGRAVPRPLRRWDPWSNGEITDADIDDLGGTDRYTVTALAFLQRTLEAHRSP</sequence>
<reference evidence="2" key="2">
    <citation type="submission" date="2020-09" db="EMBL/GenBank/DDBJ databases">
        <authorList>
            <person name="Sun Q."/>
            <person name="Zhou Y."/>
        </authorList>
    </citation>
    <scope>NUCLEOTIDE SEQUENCE</scope>
    <source>
        <strain evidence="2">CGMCC 4.5737</strain>
    </source>
</reference>
<dbReference type="AlphaFoldDB" id="A0A8J3FW67"/>
<evidence type="ECO:0000313" key="2">
    <source>
        <dbReference type="EMBL" id="GGM57211.1"/>
    </source>
</evidence>
<reference evidence="2" key="1">
    <citation type="journal article" date="2014" name="Int. J. Syst. Evol. Microbiol.">
        <title>Complete genome sequence of Corynebacterium casei LMG S-19264T (=DSM 44701T), isolated from a smear-ripened cheese.</title>
        <authorList>
            <consortium name="US DOE Joint Genome Institute (JGI-PGF)"/>
            <person name="Walter F."/>
            <person name="Albersmeier A."/>
            <person name="Kalinowski J."/>
            <person name="Ruckert C."/>
        </authorList>
    </citation>
    <scope>NUCLEOTIDE SEQUENCE</scope>
    <source>
        <strain evidence="2">CGMCC 4.5737</strain>
    </source>
</reference>
<organism evidence="2 3">
    <name type="scientific">Longimycelium tulufanense</name>
    <dbReference type="NCBI Taxonomy" id="907463"/>
    <lineage>
        <taxon>Bacteria</taxon>
        <taxon>Bacillati</taxon>
        <taxon>Actinomycetota</taxon>
        <taxon>Actinomycetes</taxon>
        <taxon>Pseudonocardiales</taxon>
        <taxon>Pseudonocardiaceae</taxon>
        <taxon>Longimycelium</taxon>
    </lineage>
</organism>
<feature type="region of interest" description="Disordered" evidence="1">
    <location>
        <begin position="46"/>
        <end position="79"/>
    </location>
</feature>
<accession>A0A8J3FW67</accession>
<gene>
    <name evidence="2" type="ORF">GCM10012275_30410</name>
</gene>
<comment type="caution">
    <text evidence="2">The sequence shown here is derived from an EMBL/GenBank/DDBJ whole genome shotgun (WGS) entry which is preliminary data.</text>
</comment>
<keyword evidence="3" id="KW-1185">Reference proteome</keyword>
<proteinExistence type="predicted"/>
<evidence type="ECO:0000313" key="3">
    <source>
        <dbReference type="Proteomes" id="UP000637578"/>
    </source>
</evidence>
<dbReference type="Proteomes" id="UP000637578">
    <property type="component" value="Unassembled WGS sequence"/>
</dbReference>